<dbReference type="eggNOG" id="KOG0294">
    <property type="taxonomic scope" value="Eukaryota"/>
</dbReference>
<evidence type="ECO:0000256" key="2">
    <source>
        <dbReference type="ARBA" id="ARBA00022574"/>
    </source>
</evidence>
<dbReference type="Proteomes" id="UP000002037">
    <property type="component" value="Unassembled WGS sequence"/>
</dbReference>
<dbReference type="OrthoDB" id="308449at2759"/>
<dbReference type="VEuPathDB" id="FungiDB:CTRG_03876"/>
<dbReference type="PRINTS" id="PR00320">
    <property type="entry name" value="GPROTEINBRPT"/>
</dbReference>
<dbReference type="PROSITE" id="PS50294">
    <property type="entry name" value="WD_REPEATS_REGION"/>
    <property type="match status" value="1"/>
</dbReference>
<keyword evidence="3" id="KW-0677">Repeat</keyword>
<dbReference type="PANTHER" id="PTHR44675:SF1">
    <property type="entry name" value="P21-ACTIVATED PROTEIN KINASE-INTERACTING PROTEIN 1"/>
    <property type="match status" value="1"/>
</dbReference>
<dbReference type="InterPro" id="IPR015943">
    <property type="entry name" value="WD40/YVTN_repeat-like_dom_sf"/>
</dbReference>
<evidence type="ECO:0000256" key="1">
    <source>
        <dbReference type="ARBA" id="ARBA00022517"/>
    </source>
</evidence>
<dbReference type="Pfam" id="PF00400">
    <property type="entry name" value="WD40"/>
    <property type="match status" value="4"/>
</dbReference>
<dbReference type="SMART" id="SM00320">
    <property type="entry name" value="WD40"/>
    <property type="match status" value="4"/>
</dbReference>
<evidence type="ECO:0000313" key="7">
    <source>
        <dbReference type="Proteomes" id="UP000002037"/>
    </source>
</evidence>
<feature type="repeat" description="WD" evidence="4">
    <location>
        <begin position="204"/>
        <end position="245"/>
    </location>
</feature>
<dbReference type="PANTHER" id="PTHR44675">
    <property type="entry name" value="PAK1 INTERACTING PROTEIN 1"/>
    <property type="match status" value="1"/>
</dbReference>
<dbReference type="AlphaFoldDB" id="C5MDX4"/>
<dbReference type="InterPro" id="IPR051959">
    <property type="entry name" value="PAK1-Kinase_Regulator"/>
</dbReference>
<dbReference type="InterPro" id="IPR020472">
    <property type="entry name" value="WD40_PAC1"/>
</dbReference>
<protein>
    <submittedName>
        <fullName evidence="6">Maintenance of killer 11 protein</fullName>
    </submittedName>
</protein>
<accession>C5MDX4</accession>
<evidence type="ECO:0000256" key="3">
    <source>
        <dbReference type="ARBA" id="ARBA00022737"/>
    </source>
</evidence>
<feature type="repeat" description="WD" evidence="4">
    <location>
        <begin position="366"/>
        <end position="413"/>
    </location>
</feature>
<sequence>MRMTSLIYKREREGEARKKKFTTKIIIFITSHRPLNNQISMSETKVIKSALKGSTSTTTTTTTTVTSKPIQFRIFVGSYEHNLLCLSVILDPSNNKEPVFQPIFHFQAHALSIKSMDLAKRYLVTGSNDEHIRIYDLQKRKELGTLLSHTGTITSLKFSTEVDTNKQEKEIESTTKSGKWLLSGSEDGKIIIWRTKDWETFGILKGHTDKINDLSIHPSGRVAISVSQDKTIRLWNLMTAKKAAILKIKGRDHLGQSGDFVRWSPKGNYFLVGMLNQILIYKTSTAKIVKKIKIKTTLMAMDILKFDNKEWLVAGLGNGAIELYEFKDQVLSGLGKQNDADDEEKEEEEDKVWDSKPEELEAKFTLRGHTNRIKGISFLQDKQETQGIPLLISVSSDGKIVVWNLTLKDQVAVYDAGERLNCVSTCPETIEKTETMKRRFTSLGDITGENNENDIPSESEYETDGEEIKKIMTGATKKGKKKGKKNNSKKRKVTVTLE</sequence>
<dbReference type="Gene3D" id="2.130.10.10">
    <property type="entry name" value="YVTN repeat-like/Quinoprotein amine dehydrogenase"/>
    <property type="match status" value="3"/>
</dbReference>
<evidence type="ECO:0000256" key="4">
    <source>
        <dbReference type="PROSITE-ProRule" id="PRU00221"/>
    </source>
</evidence>
<gene>
    <name evidence="6" type="ORF">CTRG_03876</name>
</gene>
<keyword evidence="7" id="KW-1185">Reference proteome</keyword>
<feature type="repeat" description="WD" evidence="4">
    <location>
        <begin position="106"/>
        <end position="145"/>
    </location>
</feature>
<feature type="compositionally biased region" description="Basic residues" evidence="5">
    <location>
        <begin position="477"/>
        <end position="498"/>
    </location>
</feature>
<proteinExistence type="predicted"/>
<organism evidence="6 7">
    <name type="scientific">Candida tropicalis (strain ATCC MYA-3404 / T1)</name>
    <name type="common">Yeast</name>
    <dbReference type="NCBI Taxonomy" id="294747"/>
    <lineage>
        <taxon>Eukaryota</taxon>
        <taxon>Fungi</taxon>
        <taxon>Dikarya</taxon>
        <taxon>Ascomycota</taxon>
        <taxon>Saccharomycotina</taxon>
        <taxon>Pichiomycetes</taxon>
        <taxon>Debaryomycetaceae</taxon>
        <taxon>Candida/Lodderomyces clade</taxon>
        <taxon>Candida</taxon>
    </lineage>
</organism>
<dbReference type="GeneID" id="8297931"/>
<dbReference type="InterPro" id="IPR019775">
    <property type="entry name" value="WD40_repeat_CS"/>
</dbReference>
<dbReference type="STRING" id="294747.C5MDX4"/>
<name>C5MDX4_CANTT</name>
<evidence type="ECO:0000313" key="6">
    <source>
        <dbReference type="EMBL" id="EER32205.1"/>
    </source>
</evidence>
<feature type="region of interest" description="Disordered" evidence="5">
    <location>
        <begin position="442"/>
        <end position="498"/>
    </location>
</feature>
<dbReference type="KEGG" id="ctp:CTRG_03876"/>
<dbReference type="InterPro" id="IPR001680">
    <property type="entry name" value="WD40_rpt"/>
</dbReference>
<dbReference type="InterPro" id="IPR036322">
    <property type="entry name" value="WD40_repeat_dom_sf"/>
</dbReference>
<feature type="compositionally biased region" description="Acidic residues" evidence="5">
    <location>
        <begin position="451"/>
        <end position="465"/>
    </location>
</feature>
<keyword evidence="2 4" id="KW-0853">WD repeat</keyword>
<dbReference type="RefSeq" id="XP_002549579.1">
    <property type="nucleotide sequence ID" value="XM_002549533.1"/>
</dbReference>
<dbReference type="PROSITE" id="PS50082">
    <property type="entry name" value="WD_REPEATS_2"/>
    <property type="match status" value="3"/>
</dbReference>
<dbReference type="PROSITE" id="PS00678">
    <property type="entry name" value="WD_REPEATS_1"/>
    <property type="match status" value="2"/>
</dbReference>
<dbReference type="HOGENOM" id="CLU_031466_2_0_1"/>
<reference evidence="6 7" key="1">
    <citation type="journal article" date="2009" name="Nature">
        <title>Evolution of pathogenicity and sexual reproduction in eight Candida genomes.</title>
        <authorList>
            <person name="Butler G."/>
            <person name="Rasmussen M.D."/>
            <person name="Lin M.F."/>
            <person name="Santos M.A."/>
            <person name="Sakthikumar S."/>
            <person name="Munro C.A."/>
            <person name="Rheinbay E."/>
            <person name="Grabherr M."/>
            <person name="Forche A."/>
            <person name="Reedy J.L."/>
            <person name="Agrafioti I."/>
            <person name="Arnaud M.B."/>
            <person name="Bates S."/>
            <person name="Brown A.J."/>
            <person name="Brunke S."/>
            <person name="Costanzo M.C."/>
            <person name="Fitzpatrick D.A."/>
            <person name="de Groot P.W."/>
            <person name="Harris D."/>
            <person name="Hoyer L.L."/>
            <person name="Hube B."/>
            <person name="Klis F.M."/>
            <person name="Kodira C."/>
            <person name="Lennard N."/>
            <person name="Logue M.E."/>
            <person name="Martin R."/>
            <person name="Neiman A.M."/>
            <person name="Nikolaou E."/>
            <person name="Quail M.A."/>
            <person name="Quinn J."/>
            <person name="Santos M.C."/>
            <person name="Schmitzberger F.F."/>
            <person name="Sherlock G."/>
            <person name="Shah P."/>
            <person name="Silverstein K.A."/>
            <person name="Skrzypek M.S."/>
            <person name="Soll D."/>
            <person name="Staggs R."/>
            <person name="Stansfield I."/>
            <person name="Stumpf M.P."/>
            <person name="Sudbery P.E."/>
            <person name="Srikantha T."/>
            <person name="Zeng Q."/>
            <person name="Berman J."/>
            <person name="Berriman M."/>
            <person name="Heitman J."/>
            <person name="Gow N.A."/>
            <person name="Lorenz M.C."/>
            <person name="Birren B.W."/>
            <person name="Kellis M."/>
            <person name="Cuomo C.A."/>
        </authorList>
    </citation>
    <scope>NUCLEOTIDE SEQUENCE [LARGE SCALE GENOMIC DNA]</scope>
    <source>
        <strain evidence="7">ATCC MYA-3404 / T1</strain>
    </source>
</reference>
<dbReference type="GO" id="GO:0042254">
    <property type="term" value="P:ribosome biogenesis"/>
    <property type="evidence" value="ECO:0007669"/>
    <property type="project" value="UniProtKB-KW"/>
</dbReference>
<keyword evidence="1" id="KW-0690">Ribosome biogenesis</keyword>
<dbReference type="SUPFAM" id="SSF50978">
    <property type="entry name" value="WD40 repeat-like"/>
    <property type="match status" value="1"/>
</dbReference>
<evidence type="ECO:0000256" key="5">
    <source>
        <dbReference type="SAM" id="MobiDB-lite"/>
    </source>
</evidence>
<dbReference type="EMBL" id="GG692399">
    <property type="protein sequence ID" value="EER32205.1"/>
    <property type="molecule type" value="Genomic_DNA"/>
</dbReference>